<dbReference type="PROSITE" id="PS50005">
    <property type="entry name" value="TPR"/>
    <property type="match status" value="6"/>
</dbReference>
<evidence type="ECO:0000313" key="20">
    <source>
        <dbReference type="Proteomes" id="UP000887116"/>
    </source>
</evidence>
<gene>
    <name evidence="19" type="primary">TMTC1</name>
    <name evidence="19" type="ORF">TNCT_196501</name>
</gene>
<feature type="repeat" description="TPR" evidence="16">
    <location>
        <begin position="685"/>
        <end position="718"/>
    </location>
</feature>
<feature type="transmembrane region" description="Helical" evidence="17">
    <location>
        <begin position="23"/>
        <end position="45"/>
    </location>
</feature>
<evidence type="ECO:0000256" key="13">
    <source>
        <dbReference type="ARBA" id="ARBA00023136"/>
    </source>
</evidence>
<evidence type="ECO:0000256" key="14">
    <source>
        <dbReference type="ARBA" id="ARBA00045085"/>
    </source>
</evidence>
<feature type="transmembrane region" description="Helical" evidence="17">
    <location>
        <begin position="251"/>
        <end position="270"/>
    </location>
</feature>
<evidence type="ECO:0000256" key="15">
    <source>
        <dbReference type="ARBA" id="ARBA00045102"/>
    </source>
</evidence>
<protein>
    <recommendedName>
        <fullName evidence="6">dolichyl-phosphate-mannose--protein mannosyltransferase</fullName>
        <ecNumber evidence="6">2.4.1.109</ecNumber>
    </recommendedName>
</protein>
<feature type="domain" description="DUF1736" evidence="18">
    <location>
        <begin position="188"/>
        <end position="260"/>
    </location>
</feature>
<comment type="similarity">
    <text evidence="5">Belongs to the TMTC family.</text>
</comment>
<evidence type="ECO:0000256" key="17">
    <source>
        <dbReference type="SAM" id="Phobius"/>
    </source>
</evidence>
<dbReference type="InterPro" id="IPR011990">
    <property type="entry name" value="TPR-like_helical_dom_sf"/>
</dbReference>
<feature type="transmembrane region" description="Helical" evidence="17">
    <location>
        <begin position="107"/>
        <end position="124"/>
    </location>
</feature>
<keyword evidence="9" id="KW-0677">Repeat</keyword>
<dbReference type="SUPFAM" id="SSF48452">
    <property type="entry name" value="TPR-like"/>
    <property type="match status" value="2"/>
</dbReference>
<dbReference type="InterPro" id="IPR019734">
    <property type="entry name" value="TPR_rpt"/>
</dbReference>
<feature type="repeat" description="TPR" evidence="16">
    <location>
        <begin position="379"/>
        <end position="412"/>
    </location>
</feature>
<evidence type="ECO:0000256" key="9">
    <source>
        <dbReference type="ARBA" id="ARBA00022737"/>
    </source>
</evidence>
<feature type="repeat" description="TPR" evidence="16">
    <location>
        <begin position="719"/>
        <end position="752"/>
    </location>
</feature>
<dbReference type="InterPro" id="IPR052943">
    <property type="entry name" value="TMTC_O-mannosyl-trnsfr"/>
</dbReference>
<keyword evidence="7" id="KW-0808">Transferase</keyword>
<name>A0A8X6HKL8_TRICU</name>
<feature type="transmembrane region" description="Helical" evidence="17">
    <location>
        <begin position="75"/>
        <end position="95"/>
    </location>
</feature>
<evidence type="ECO:0000256" key="12">
    <source>
        <dbReference type="ARBA" id="ARBA00022989"/>
    </source>
</evidence>
<proteinExistence type="inferred from homology"/>
<feature type="transmembrane region" description="Helical" evidence="17">
    <location>
        <begin position="310"/>
        <end position="326"/>
    </location>
</feature>
<keyword evidence="12 17" id="KW-1133">Transmembrane helix</keyword>
<organism evidence="19 20">
    <name type="scientific">Trichonephila clavata</name>
    <name type="common">Joro spider</name>
    <name type="synonym">Nephila clavata</name>
    <dbReference type="NCBI Taxonomy" id="2740835"/>
    <lineage>
        <taxon>Eukaryota</taxon>
        <taxon>Metazoa</taxon>
        <taxon>Ecdysozoa</taxon>
        <taxon>Arthropoda</taxon>
        <taxon>Chelicerata</taxon>
        <taxon>Arachnida</taxon>
        <taxon>Araneae</taxon>
        <taxon>Araneomorphae</taxon>
        <taxon>Entelegynae</taxon>
        <taxon>Araneoidea</taxon>
        <taxon>Nephilidae</taxon>
        <taxon>Trichonephila</taxon>
    </lineage>
</organism>
<evidence type="ECO:0000256" key="2">
    <source>
        <dbReference type="ARBA" id="ARBA00004141"/>
    </source>
</evidence>
<evidence type="ECO:0000256" key="1">
    <source>
        <dbReference type="ARBA" id="ARBA00003582"/>
    </source>
</evidence>
<dbReference type="OrthoDB" id="10032188at2759"/>
<dbReference type="InterPro" id="IPR013618">
    <property type="entry name" value="TMTC_DUF1736"/>
</dbReference>
<dbReference type="AlphaFoldDB" id="A0A8X6HKL8"/>
<feature type="repeat" description="TPR" evidence="16">
    <location>
        <begin position="512"/>
        <end position="545"/>
    </location>
</feature>
<evidence type="ECO:0000256" key="16">
    <source>
        <dbReference type="PROSITE-ProRule" id="PRU00339"/>
    </source>
</evidence>
<evidence type="ECO:0000313" key="19">
    <source>
        <dbReference type="EMBL" id="GFR23975.1"/>
    </source>
</evidence>
<evidence type="ECO:0000256" key="7">
    <source>
        <dbReference type="ARBA" id="ARBA00022679"/>
    </source>
</evidence>
<reference evidence="19" key="1">
    <citation type="submission" date="2020-07" db="EMBL/GenBank/DDBJ databases">
        <title>Multicomponent nature underlies the extraordinary mechanical properties of spider dragline silk.</title>
        <authorList>
            <person name="Kono N."/>
            <person name="Nakamura H."/>
            <person name="Mori M."/>
            <person name="Yoshida Y."/>
            <person name="Ohtoshi R."/>
            <person name="Malay A.D."/>
            <person name="Moran D.A.P."/>
            <person name="Tomita M."/>
            <person name="Numata K."/>
            <person name="Arakawa K."/>
        </authorList>
    </citation>
    <scope>NUCLEOTIDE SEQUENCE</scope>
</reference>
<sequence length="784" mass="89277">MLWRNPTNYGKKLNHIFCGLSSWSYHFVNVSLHACVSLLVTFLCLEVLKWSREDSATAALLFATHPIHTEAVSSAVGRAEVLSALFFLSSLLAFVKSTKTGDQNDKWILWFTLSMACSGMALLAKEQGITVLAVCIAWRFLQLLGSTRFETPKILIKKGLFLLTDPILWTTIVMFLTLVVFRIWMLQGSMPIFSEEDNPASFSTSLLTRFYMYSYLAAFNFWMLLNPSTLSYDWQMGSIPLVTSVFDVRNVASLLLFLFLGVSTLQLMCAPSLKKSEAKTMLIYLCILVLPFLPASNMFVTVGFVVAERVLYIPSIGFCVLVTYGLRKLKKSNRFHWMWQGFTVILIALFMARTVIRNQDWKSRETLFTSGLTSVPHNAKVHYNFANLQKDLGNVDTAVEHYRMALSLWPNHASAHNNLGTLLTDTKEAEHHFKLALLINSHHPRALFNLASLYSKQGRTQVSQELLQRAIELDKEFIEAYSLLATIYAEEGRLEDAESLHLKALSMDPNNADSFNNYGTFLQKSGRIEEAIQQYRQAMRLQPNHTVAIVNAARSLRALKNNREAEELYKRALSINSEPKIMDNLGVLYISAGRIAEASKLYKELHEMYSDYVEGRVHFAQVLMQERSFQQAEQLLQSVIKKNITHRDALHQLSLLYSQVNRTTEALEHILKSLNLCSFTETACAQLHADHGDILKDLKQYEDASQSYRLAIQLDPKLSHAHVNLAVINHLQGECHQALRHYHDAYMLDPENQLLHENMRKLKMHLVDGSGTCERERSNTCKSR</sequence>
<feature type="repeat" description="TPR" evidence="16">
    <location>
        <begin position="444"/>
        <end position="477"/>
    </location>
</feature>
<keyword evidence="10 16" id="KW-0802">TPR repeat</keyword>
<dbReference type="SMART" id="SM00028">
    <property type="entry name" value="TPR"/>
    <property type="match status" value="11"/>
</dbReference>
<evidence type="ECO:0000256" key="3">
    <source>
        <dbReference type="ARBA" id="ARBA00004240"/>
    </source>
</evidence>
<dbReference type="GO" id="GO:0016020">
    <property type="term" value="C:membrane"/>
    <property type="evidence" value="ECO:0007669"/>
    <property type="project" value="UniProtKB-SubCell"/>
</dbReference>
<feature type="transmembrane region" description="Helical" evidence="17">
    <location>
        <begin position="167"/>
        <end position="185"/>
    </location>
</feature>
<dbReference type="Pfam" id="PF13181">
    <property type="entry name" value="TPR_8"/>
    <property type="match status" value="1"/>
</dbReference>
<comment type="catalytic activity">
    <reaction evidence="15">
        <text>a di-trans,poly-cis-dolichyl beta-D-mannosyl phosphate + L-seryl-[protein] = 3-O-(alpha-D-mannosyl)-L-seryl-[protein] + a di-trans,poly-cis-dolichyl phosphate + H(+)</text>
        <dbReference type="Rhea" id="RHEA:17377"/>
        <dbReference type="Rhea" id="RHEA-COMP:9863"/>
        <dbReference type="Rhea" id="RHEA-COMP:13546"/>
        <dbReference type="Rhea" id="RHEA-COMP:19498"/>
        <dbReference type="Rhea" id="RHEA-COMP:19501"/>
        <dbReference type="ChEBI" id="CHEBI:15378"/>
        <dbReference type="ChEBI" id="CHEBI:29999"/>
        <dbReference type="ChEBI" id="CHEBI:57683"/>
        <dbReference type="ChEBI" id="CHEBI:58211"/>
        <dbReference type="ChEBI" id="CHEBI:137321"/>
        <dbReference type="EC" id="2.4.1.109"/>
    </reaction>
</comment>
<keyword evidence="13 17" id="KW-0472">Membrane</keyword>
<dbReference type="PANTHER" id="PTHR44809">
    <property type="match status" value="1"/>
</dbReference>
<keyword evidence="8 17" id="KW-0812">Transmembrane</keyword>
<comment type="subcellular location">
    <subcellularLocation>
        <location evidence="3">Endoplasmic reticulum</location>
    </subcellularLocation>
    <subcellularLocation>
        <location evidence="2">Membrane</location>
        <topology evidence="2">Multi-pass membrane protein</topology>
    </subcellularLocation>
</comment>
<evidence type="ECO:0000256" key="4">
    <source>
        <dbReference type="ARBA" id="ARBA00004922"/>
    </source>
</evidence>
<feature type="transmembrane region" description="Helical" evidence="17">
    <location>
        <begin position="282"/>
        <end position="304"/>
    </location>
</feature>
<dbReference type="PANTHER" id="PTHR44809:SF1">
    <property type="entry name" value="PROTEIN O-MANNOSYL-TRANSFERASE TMTC1"/>
    <property type="match status" value="1"/>
</dbReference>
<comment type="catalytic activity">
    <reaction evidence="14">
        <text>a di-trans,poly-cis-dolichyl beta-D-mannosyl phosphate + L-threonyl-[protein] = 3-O-(alpha-D-mannosyl)-L-threonyl-[protein] + a di-trans,poly-cis-dolichyl phosphate + H(+)</text>
        <dbReference type="Rhea" id="RHEA:53396"/>
        <dbReference type="Rhea" id="RHEA-COMP:11060"/>
        <dbReference type="Rhea" id="RHEA-COMP:13547"/>
        <dbReference type="Rhea" id="RHEA-COMP:19498"/>
        <dbReference type="Rhea" id="RHEA-COMP:19501"/>
        <dbReference type="ChEBI" id="CHEBI:15378"/>
        <dbReference type="ChEBI" id="CHEBI:30013"/>
        <dbReference type="ChEBI" id="CHEBI:57683"/>
        <dbReference type="ChEBI" id="CHEBI:58211"/>
        <dbReference type="ChEBI" id="CHEBI:137323"/>
        <dbReference type="EC" id="2.4.1.109"/>
    </reaction>
</comment>
<dbReference type="Pfam" id="PF13424">
    <property type="entry name" value="TPR_12"/>
    <property type="match status" value="1"/>
</dbReference>
<keyword evidence="20" id="KW-1185">Reference proteome</keyword>
<accession>A0A8X6HKL8</accession>
<dbReference type="Proteomes" id="UP000887116">
    <property type="component" value="Unassembled WGS sequence"/>
</dbReference>
<evidence type="ECO:0000256" key="8">
    <source>
        <dbReference type="ARBA" id="ARBA00022692"/>
    </source>
</evidence>
<dbReference type="PROSITE" id="PS50293">
    <property type="entry name" value="TPR_REGION"/>
    <property type="match status" value="2"/>
</dbReference>
<evidence type="ECO:0000259" key="18">
    <source>
        <dbReference type="Pfam" id="PF08409"/>
    </source>
</evidence>
<comment type="caution">
    <text evidence="19">The sequence shown here is derived from an EMBL/GenBank/DDBJ whole genome shotgun (WGS) entry which is preliminary data.</text>
</comment>
<feature type="transmembrane region" description="Helical" evidence="17">
    <location>
        <begin position="338"/>
        <end position="356"/>
    </location>
</feature>
<comment type="function">
    <text evidence="1">Transfers mannosyl residues to the hydroxyl group of serine or threonine residues.</text>
</comment>
<feature type="repeat" description="TPR" evidence="16">
    <location>
        <begin position="478"/>
        <end position="511"/>
    </location>
</feature>
<evidence type="ECO:0000256" key="10">
    <source>
        <dbReference type="ARBA" id="ARBA00022803"/>
    </source>
</evidence>
<dbReference type="Pfam" id="PF13414">
    <property type="entry name" value="TPR_11"/>
    <property type="match status" value="1"/>
</dbReference>
<evidence type="ECO:0000256" key="6">
    <source>
        <dbReference type="ARBA" id="ARBA00012839"/>
    </source>
</evidence>
<comment type="pathway">
    <text evidence="4">Protein modification; protein glycosylation.</text>
</comment>
<evidence type="ECO:0000256" key="5">
    <source>
        <dbReference type="ARBA" id="ARBA00007882"/>
    </source>
</evidence>
<dbReference type="Gene3D" id="1.25.40.10">
    <property type="entry name" value="Tetratricopeptide repeat domain"/>
    <property type="match status" value="4"/>
</dbReference>
<dbReference type="GO" id="GO:0004169">
    <property type="term" value="F:dolichyl-phosphate-mannose-protein mannosyltransferase activity"/>
    <property type="evidence" value="ECO:0007669"/>
    <property type="project" value="UniProtKB-EC"/>
</dbReference>
<dbReference type="Pfam" id="PF08409">
    <property type="entry name" value="TMTC_DUF1736"/>
    <property type="match status" value="1"/>
</dbReference>
<keyword evidence="11" id="KW-0256">Endoplasmic reticulum</keyword>
<dbReference type="EMBL" id="BMAO01008499">
    <property type="protein sequence ID" value="GFR23975.1"/>
    <property type="molecule type" value="Genomic_DNA"/>
</dbReference>
<dbReference type="GO" id="GO:0005783">
    <property type="term" value="C:endoplasmic reticulum"/>
    <property type="evidence" value="ECO:0007669"/>
    <property type="project" value="UniProtKB-SubCell"/>
</dbReference>
<dbReference type="Pfam" id="PF14559">
    <property type="entry name" value="TPR_19"/>
    <property type="match status" value="2"/>
</dbReference>
<evidence type="ECO:0000256" key="11">
    <source>
        <dbReference type="ARBA" id="ARBA00022824"/>
    </source>
</evidence>
<feature type="transmembrane region" description="Helical" evidence="17">
    <location>
        <begin position="206"/>
        <end position="225"/>
    </location>
</feature>
<dbReference type="EC" id="2.4.1.109" evidence="6"/>